<dbReference type="Gene3D" id="3.40.50.300">
    <property type="entry name" value="P-loop containing nucleotide triphosphate hydrolases"/>
    <property type="match status" value="1"/>
</dbReference>
<evidence type="ECO:0000259" key="4">
    <source>
        <dbReference type="Pfam" id="PF17862"/>
    </source>
</evidence>
<dbReference type="InterPro" id="IPR050304">
    <property type="entry name" value="MT-severing_AAA_ATPase"/>
</dbReference>
<dbReference type="GO" id="GO:0005524">
    <property type="term" value="F:ATP binding"/>
    <property type="evidence" value="ECO:0007669"/>
    <property type="project" value="UniProtKB-KW"/>
</dbReference>
<reference evidence="5 6" key="1">
    <citation type="journal article" date="2019" name="Sci. Rep.">
        <title>Comparative genomics of chytrid fungi reveal insights into the obligate biotrophic and pathogenic lifestyle of Synchytrium endobioticum.</title>
        <authorList>
            <person name="van de Vossenberg B.T.L.H."/>
            <person name="Warris S."/>
            <person name="Nguyen H.D.T."/>
            <person name="van Gent-Pelzer M.P.E."/>
            <person name="Joly D.L."/>
            <person name="van de Geest H.C."/>
            <person name="Bonants P.J.M."/>
            <person name="Smith D.S."/>
            <person name="Levesque C.A."/>
            <person name="van der Lee T.A.J."/>
        </authorList>
    </citation>
    <scope>NUCLEOTIDE SEQUENCE [LARGE SCALE GENOMIC DNA]</scope>
    <source>
        <strain evidence="5 6">CBS 675.73</strain>
    </source>
</reference>
<name>A0A507FDG9_9FUNG</name>
<protein>
    <recommendedName>
        <fullName evidence="4">AAA ATPase AAA+ lid domain-containing protein</fullName>
    </recommendedName>
</protein>
<dbReference type="Proteomes" id="UP000320333">
    <property type="component" value="Unassembled WGS sequence"/>
</dbReference>
<comment type="similarity">
    <text evidence="1">Belongs to the AAA ATPase family.</text>
</comment>
<feature type="domain" description="AAA ATPase AAA+ lid" evidence="4">
    <location>
        <begin position="233"/>
        <end position="266"/>
    </location>
</feature>
<evidence type="ECO:0000256" key="3">
    <source>
        <dbReference type="ARBA" id="ARBA00022840"/>
    </source>
</evidence>
<dbReference type="SUPFAM" id="SSF52540">
    <property type="entry name" value="P-loop containing nucleoside triphosphate hydrolases"/>
    <property type="match status" value="1"/>
</dbReference>
<keyword evidence="6" id="KW-1185">Reference proteome</keyword>
<sequence>MRRVRTRVAECFLFHALENESELIDLVAEYAREKIPQTKTALAMTLRLIQEDQLKLFKNNPRPARLNLRIMNGSDFPPVQMSVAPAPIVGIFPPLFDARNSHGKFFDAAFSSVRKVSSHLFDAANQRNTAYNEPTKIKETTSSANSIDMYQKPTKSIATMDSATEGVGISPNNRQSMSTLAIICLILLREIDEATRRRFRKKMYIPLPEAEARTSLMNRLLLKQKNSLSPQEIDYIVAKTDGYSGSDIDGLVREAALGPIRRLGSNIMSVSVNDVSPVNLQGFHDALTQVRASVSEKDLEFCLKLDADFGSSSGGRS</sequence>
<evidence type="ECO:0000313" key="6">
    <source>
        <dbReference type="Proteomes" id="UP000320333"/>
    </source>
</evidence>
<organism evidence="5 6">
    <name type="scientific">Chytriomyces confervae</name>
    <dbReference type="NCBI Taxonomy" id="246404"/>
    <lineage>
        <taxon>Eukaryota</taxon>
        <taxon>Fungi</taxon>
        <taxon>Fungi incertae sedis</taxon>
        <taxon>Chytridiomycota</taxon>
        <taxon>Chytridiomycota incertae sedis</taxon>
        <taxon>Chytridiomycetes</taxon>
        <taxon>Chytridiales</taxon>
        <taxon>Chytriomycetaceae</taxon>
        <taxon>Chytriomyces</taxon>
    </lineage>
</organism>
<evidence type="ECO:0000256" key="1">
    <source>
        <dbReference type="ARBA" id="ARBA00006914"/>
    </source>
</evidence>
<keyword evidence="3" id="KW-0067">ATP-binding</keyword>
<evidence type="ECO:0000256" key="2">
    <source>
        <dbReference type="ARBA" id="ARBA00022741"/>
    </source>
</evidence>
<proteinExistence type="inferred from homology"/>
<dbReference type="InterPro" id="IPR041569">
    <property type="entry name" value="AAA_lid_3"/>
</dbReference>
<dbReference type="PANTHER" id="PTHR23074:SF17">
    <property type="entry name" value="FIDGETIN-LIKE PROTEIN 1"/>
    <property type="match status" value="1"/>
</dbReference>
<dbReference type="OrthoDB" id="10251136at2759"/>
<dbReference type="Pfam" id="PF17862">
    <property type="entry name" value="AAA_lid_3"/>
    <property type="match status" value="1"/>
</dbReference>
<dbReference type="AlphaFoldDB" id="A0A507FDG9"/>
<keyword evidence="2" id="KW-0547">Nucleotide-binding</keyword>
<evidence type="ECO:0000313" key="5">
    <source>
        <dbReference type="EMBL" id="TPX74264.1"/>
    </source>
</evidence>
<gene>
    <name evidence="5" type="ORF">CcCBS67573_g04466</name>
</gene>
<dbReference type="GO" id="GO:0016887">
    <property type="term" value="F:ATP hydrolysis activity"/>
    <property type="evidence" value="ECO:0007669"/>
    <property type="project" value="TreeGrafter"/>
</dbReference>
<dbReference type="EMBL" id="QEAP01000135">
    <property type="protein sequence ID" value="TPX74264.1"/>
    <property type="molecule type" value="Genomic_DNA"/>
</dbReference>
<dbReference type="STRING" id="246404.A0A507FDG9"/>
<dbReference type="InterPro" id="IPR027417">
    <property type="entry name" value="P-loop_NTPase"/>
</dbReference>
<comment type="caution">
    <text evidence="5">The sequence shown here is derived from an EMBL/GenBank/DDBJ whole genome shotgun (WGS) entry which is preliminary data.</text>
</comment>
<accession>A0A507FDG9</accession>
<dbReference type="FunFam" id="1.10.8.60:FF:000022">
    <property type="entry name" value="Fidgetin like 1"/>
    <property type="match status" value="1"/>
</dbReference>
<dbReference type="PANTHER" id="PTHR23074">
    <property type="entry name" value="AAA DOMAIN-CONTAINING"/>
    <property type="match status" value="1"/>
</dbReference>
<dbReference type="Gene3D" id="1.10.8.60">
    <property type="match status" value="1"/>
</dbReference>